<evidence type="ECO:0000256" key="1">
    <source>
        <dbReference type="SAM" id="MobiDB-lite"/>
    </source>
</evidence>
<reference evidence="2" key="1">
    <citation type="submission" date="2025-08" db="UniProtKB">
        <authorList>
            <consortium name="Ensembl"/>
        </authorList>
    </citation>
    <scope>IDENTIFICATION</scope>
</reference>
<keyword evidence="3" id="KW-1185">Reference proteome</keyword>
<dbReference type="Ensembl" id="ENSZALT00000024338.1">
    <property type="protein sequence ID" value="ENSZALP00000018385.1"/>
    <property type="gene ID" value="ENSZALG00000014726.1"/>
</dbReference>
<reference evidence="2" key="2">
    <citation type="submission" date="2025-09" db="UniProtKB">
        <authorList>
            <consortium name="Ensembl"/>
        </authorList>
    </citation>
    <scope>IDENTIFICATION</scope>
</reference>
<sequence length="130" mass="14645">MGPPGIIEERTAESCGSQRAGTLEYQPESWDLRNRNTTRIQQPSTGWQCPQTPHLLFPSARHTHVEAPIASSMLPAALLLKLGGYGIIRITVLHPKSNSPKPNIKQHTLPLHYPSFMRRTNDQRYLPMPN</sequence>
<dbReference type="Proteomes" id="UP000694413">
    <property type="component" value="Unassembled WGS sequence"/>
</dbReference>
<dbReference type="AlphaFoldDB" id="A0A8D2N6H9"/>
<organism evidence="2 3">
    <name type="scientific">Zonotrichia albicollis</name>
    <name type="common">White-throated sparrow</name>
    <name type="synonym">Fringilla albicollis</name>
    <dbReference type="NCBI Taxonomy" id="44394"/>
    <lineage>
        <taxon>Eukaryota</taxon>
        <taxon>Metazoa</taxon>
        <taxon>Chordata</taxon>
        <taxon>Craniata</taxon>
        <taxon>Vertebrata</taxon>
        <taxon>Euteleostomi</taxon>
        <taxon>Archelosauria</taxon>
        <taxon>Archosauria</taxon>
        <taxon>Dinosauria</taxon>
        <taxon>Saurischia</taxon>
        <taxon>Theropoda</taxon>
        <taxon>Coelurosauria</taxon>
        <taxon>Aves</taxon>
        <taxon>Neognathae</taxon>
        <taxon>Neoaves</taxon>
        <taxon>Telluraves</taxon>
        <taxon>Australaves</taxon>
        <taxon>Passeriformes</taxon>
        <taxon>Passerellidae</taxon>
        <taxon>Zonotrichia</taxon>
    </lineage>
</organism>
<accession>A0A8D2N6H9</accession>
<proteinExistence type="predicted"/>
<protein>
    <submittedName>
        <fullName evidence="2">Uncharacterized protein</fullName>
    </submittedName>
</protein>
<name>A0A8D2N6H9_ZONAL</name>
<feature type="region of interest" description="Disordered" evidence="1">
    <location>
        <begin position="1"/>
        <end position="25"/>
    </location>
</feature>
<evidence type="ECO:0000313" key="2">
    <source>
        <dbReference type="Ensembl" id="ENSZALP00000018385.1"/>
    </source>
</evidence>
<evidence type="ECO:0000313" key="3">
    <source>
        <dbReference type="Proteomes" id="UP000694413"/>
    </source>
</evidence>